<organism evidence="1 2">
    <name type="scientific">Trachymyrmex cornetzi</name>
    <dbReference type="NCBI Taxonomy" id="471704"/>
    <lineage>
        <taxon>Eukaryota</taxon>
        <taxon>Metazoa</taxon>
        <taxon>Ecdysozoa</taxon>
        <taxon>Arthropoda</taxon>
        <taxon>Hexapoda</taxon>
        <taxon>Insecta</taxon>
        <taxon>Pterygota</taxon>
        <taxon>Neoptera</taxon>
        <taxon>Endopterygota</taxon>
        <taxon>Hymenoptera</taxon>
        <taxon>Apocrita</taxon>
        <taxon>Aculeata</taxon>
        <taxon>Formicoidea</taxon>
        <taxon>Formicidae</taxon>
        <taxon>Myrmicinae</taxon>
        <taxon>Trachymyrmex</taxon>
    </lineage>
</organism>
<accession>A0A151K3F9</accession>
<evidence type="ECO:0008006" key="3">
    <source>
        <dbReference type="Google" id="ProtNLM"/>
    </source>
</evidence>
<reference evidence="1 2" key="1">
    <citation type="submission" date="2015-09" db="EMBL/GenBank/DDBJ databases">
        <title>Trachymyrmex cornetzi WGS genome.</title>
        <authorList>
            <person name="Nygaard S."/>
            <person name="Hu H."/>
            <person name="Boomsma J."/>
            <person name="Zhang G."/>
        </authorList>
    </citation>
    <scope>NUCLEOTIDE SEQUENCE [LARGE SCALE GENOMIC DNA]</scope>
    <source>
        <strain evidence="1">Tcor2-1</strain>
        <tissue evidence="1">Whole body</tissue>
    </source>
</reference>
<proteinExistence type="predicted"/>
<name>A0A151K3F9_9HYME</name>
<evidence type="ECO:0000313" key="2">
    <source>
        <dbReference type="Proteomes" id="UP000078492"/>
    </source>
</evidence>
<dbReference type="EMBL" id="LKEY01014929">
    <property type="protein sequence ID" value="KYN50531.1"/>
    <property type="molecule type" value="Genomic_DNA"/>
</dbReference>
<dbReference type="PANTHER" id="PTHR33332">
    <property type="entry name" value="REVERSE TRANSCRIPTASE DOMAIN-CONTAINING PROTEIN"/>
    <property type="match status" value="1"/>
</dbReference>
<sequence>MKATVETVERINDDVEYIVDWATENQFLLNGAKTRAIIVVTTLYIIFIDFDALPNIMVAETSVRFVSEVKYLGTVISSNLSWDKHVNNVTKKIRMVLYQLKLCRHLMPESLRIRLAITLVLPHLDYRCATLKDITGTGH</sequence>
<gene>
    <name evidence="1" type="ORF">ALC57_00171</name>
</gene>
<protein>
    <recommendedName>
        <fullName evidence="3">RNA-directed DNA polymerase from mobile element jockey</fullName>
    </recommendedName>
</protein>
<comment type="caution">
    <text evidence="1">The sequence shown here is derived from an EMBL/GenBank/DDBJ whole genome shotgun (WGS) entry which is preliminary data.</text>
</comment>
<dbReference type="Proteomes" id="UP000078492">
    <property type="component" value="Unassembled WGS sequence"/>
</dbReference>
<evidence type="ECO:0000313" key="1">
    <source>
        <dbReference type="EMBL" id="KYN50531.1"/>
    </source>
</evidence>
<dbReference type="AlphaFoldDB" id="A0A151K3F9"/>
<keyword evidence="2" id="KW-1185">Reference proteome</keyword>